<evidence type="ECO:0000313" key="2">
    <source>
        <dbReference type="Proteomes" id="UP001064048"/>
    </source>
</evidence>
<sequence>TPENIELVIKKGLIKVVAPLLLDVASSVRNAAADLAIKYLGQSRILDILPRYLDLTTFGNDIVTAVLQCLIVVVEDNPPAMEKIKSNSEGQLQVLLSLESDEPSILLVKTLSAGVIINTCGGNISSLPGNVISQIISILAKTLSVDHRQACNQLSSNVPLPASDGKVAAPKGKAAQVLENHIKSVSQILDAQQNADDSLDGEESSDSEEMGDDEPPCNGESSILAEDKLPTEVLEALITLDIFDKIWTKTQLPAENVAMILKEYEGSSLIYKKLQNLQTRSLLCVNNMLASLPLDNLGGVNGVYKIWVEAGKLVFKQNSDAILLESATAVMRASLDKIKLRENGSTNGTVLFSDLAVSDLEMMFTGIRECNVPEIRSNLIRMIGLLALLLVNSLNETTANVICTITDFILDQAHKENEVWVLAEALDTIIDLYSEDETDVLAAKLNLVDKLSALAPIMKNKARQQKKLPKEFRVLVSTVISNLPRFIKYKKGRISEPDWYLYYYNWDKGKVESHAKAQNPSGQGTVESINITSCMWLSPDRILIGTDNGVIMMIENGELRQNCIFQAFDITEMSLKKVESTEGAEESGDKTSTSSKQETTSDQDSEGAGEVYPNPEIPFTELGPAMHFGRINSLSMCAWKPIFMTSGEQDKSIRIWNYMTDDIEMIKLYQEEIQCVSLHPTGFSDKLRFMVVLIDDFEVMREFPIRNCKRAKFSTNGHLFAAVNGQVIQVFSSVSFVNMFNLKGHNGIVSSLAWSANDLVLVSCGSEGAVYEWSMSTGQRIGEVILKTNQFAACAANSIGKLTYAVGSDGEIKEIGANIIRRNLPLIGCSLDTIVLSRSDMMLFITGGEGGVTSVHLPLLDKAIFNEFHMHNKKVGCIALSYDDQTLVSVAEDASICVWRLTNADGRAIALDKDFAYSKEILISKKDLQEKINSINLLSTRMSELETEHTYQLRQAEATQAEKLKEVHEGYCAAIEELKEKNETMENEHTHEIGMIQQDIAKLRSGHERTLQGLEADFNIRLISEYDRYQNLEDKTARMRKDYEQRLEDLAESKRQALREMNNMFEAKLEEKELVLQELQEQTDMEKREHETIKSSIEEDADREIIEIRTAYEVQLKEEKDANVRLKGETGLMKKKLISANKEIDEFKHQVAQLKSEHKQFQKVISTLERDVTDLKKEIQERDGTIQDKEKRIYELKRKKQELEKYKFVLNFKITELKNQIEPKERTIRELRTQIDDMENEELKLLNFKHDLELKINQLTEKLSSAKKDFLSEADRNLTLKNTLKKIKIDLHNMTANFQDPMKLKLNVKALFHKYVEDIDFVRSRIAEDEAIREFNRQRDHLEKQVAGLKQQLAKALGGSKSDINKIMDENCTLLTEINNLRTELKSTRTRCFQMESILGLSARYIPPATARAKLKHVTEDREQLDEKFKQKIEEREEIIVALKDENDRLLGKMRCIEEPEKQSEAAALHPPHN</sequence>
<protein>
    <submittedName>
        <fullName evidence="1">Uncharacterized protein</fullName>
    </submittedName>
</protein>
<dbReference type="Proteomes" id="UP001064048">
    <property type="component" value="Chromosome 18"/>
</dbReference>
<reference evidence="1 2" key="1">
    <citation type="journal article" date="2022" name="Genome Biol. Evol.">
        <title>The Spruce Budworm Genome: Reconstructing the Evolutionary History of Antifreeze Proteins.</title>
        <authorList>
            <person name="Beliveau C."/>
            <person name="Gagne P."/>
            <person name="Picq S."/>
            <person name="Vernygora O."/>
            <person name="Keeling C.I."/>
            <person name="Pinkney K."/>
            <person name="Doucet D."/>
            <person name="Wen F."/>
            <person name="Johnston J.S."/>
            <person name="Maaroufi H."/>
            <person name="Boyle B."/>
            <person name="Laroche J."/>
            <person name="Dewar K."/>
            <person name="Juretic N."/>
            <person name="Blackburn G."/>
            <person name="Nisole A."/>
            <person name="Brunet B."/>
            <person name="Brandao M."/>
            <person name="Lumley L."/>
            <person name="Duan J."/>
            <person name="Quan G."/>
            <person name="Lucarotti C.J."/>
            <person name="Roe A.D."/>
            <person name="Sperling F.A.H."/>
            <person name="Levesque R.C."/>
            <person name="Cusson M."/>
        </authorList>
    </citation>
    <scope>NUCLEOTIDE SEQUENCE [LARGE SCALE GENOMIC DNA]</scope>
    <source>
        <strain evidence="1">Glfc:IPQL:Cfum</strain>
    </source>
</reference>
<accession>A0ACC0KQH9</accession>
<proteinExistence type="predicted"/>
<keyword evidence="2" id="KW-1185">Reference proteome</keyword>
<name>A0ACC0KQH9_CHOFU</name>
<organism evidence="1 2">
    <name type="scientific">Choristoneura fumiferana</name>
    <name type="common">Spruce budworm moth</name>
    <name type="synonym">Archips fumiferana</name>
    <dbReference type="NCBI Taxonomy" id="7141"/>
    <lineage>
        <taxon>Eukaryota</taxon>
        <taxon>Metazoa</taxon>
        <taxon>Ecdysozoa</taxon>
        <taxon>Arthropoda</taxon>
        <taxon>Hexapoda</taxon>
        <taxon>Insecta</taxon>
        <taxon>Pterygota</taxon>
        <taxon>Neoptera</taxon>
        <taxon>Endopterygota</taxon>
        <taxon>Lepidoptera</taxon>
        <taxon>Glossata</taxon>
        <taxon>Ditrysia</taxon>
        <taxon>Tortricoidea</taxon>
        <taxon>Tortricidae</taxon>
        <taxon>Tortricinae</taxon>
        <taxon>Choristoneura</taxon>
    </lineage>
</organism>
<comment type="caution">
    <text evidence="1">The sequence shown here is derived from an EMBL/GenBank/DDBJ whole genome shotgun (WGS) entry which is preliminary data.</text>
</comment>
<gene>
    <name evidence="1" type="ORF">MSG28_011021</name>
</gene>
<feature type="non-terminal residue" evidence="1">
    <location>
        <position position="1"/>
    </location>
</feature>
<evidence type="ECO:0000313" key="1">
    <source>
        <dbReference type="EMBL" id="KAI8438563.1"/>
    </source>
</evidence>
<dbReference type="EMBL" id="CM046118">
    <property type="protein sequence ID" value="KAI8438563.1"/>
    <property type="molecule type" value="Genomic_DNA"/>
</dbReference>